<feature type="transmembrane region" description="Helical" evidence="6">
    <location>
        <begin position="396"/>
        <end position="414"/>
    </location>
</feature>
<dbReference type="PANTHER" id="PTHR43478">
    <property type="entry name" value="NA+/H+ ANTIPORTER-RELATED"/>
    <property type="match status" value="1"/>
</dbReference>
<keyword evidence="10" id="KW-1185">Reference proteome</keyword>
<comment type="caution">
    <text evidence="9">The sequence shown here is derived from an EMBL/GenBank/DDBJ whole genome shotgun (WGS) entry which is preliminary data.</text>
</comment>
<name>A0A2P7Q1F1_9FIRM</name>
<comment type="subcellular location">
    <subcellularLocation>
        <location evidence="1">Cell membrane</location>
        <topology evidence="1">Multi-pass membrane protein</topology>
    </subcellularLocation>
</comment>
<feature type="transmembrane region" description="Helical" evidence="6">
    <location>
        <begin position="546"/>
        <end position="564"/>
    </location>
</feature>
<dbReference type="InterPro" id="IPR018461">
    <property type="entry name" value="Na/H_Antiport_NhaC-like_C"/>
</dbReference>
<dbReference type="RefSeq" id="WP_106776539.1">
    <property type="nucleotide sequence ID" value="NZ_JYGE01000003.1"/>
</dbReference>
<feature type="domain" description="Na+/H+ antiporter NhaC-like C-terminal" evidence="8">
    <location>
        <begin position="204"/>
        <end position="537"/>
    </location>
</feature>
<feature type="transmembrane region" description="Helical" evidence="6">
    <location>
        <begin position="106"/>
        <end position="125"/>
    </location>
</feature>
<dbReference type="OrthoDB" id="9762978at2"/>
<dbReference type="Proteomes" id="UP000241434">
    <property type="component" value="Unassembled WGS sequence"/>
</dbReference>
<dbReference type="AlphaFoldDB" id="A0A2P7Q1F1"/>
<feature type="transmembrane region" description="Helical" evidence="6">
    <location>
        <begin position="238"/>
        <end position="256"/>
    </location>
</feature>
<evidence type="ECO:0000256" key="4">
    <source>
        <dbReference type="ARBA" id="ARBA00022989"/>
    </source>
</evidence>
<evidence type="ECO:0000313" key="9">
    <source>
        <dbReference type="EMBL" id="PSJ31792.1"/>
    </source>
</evidence>
<sequence length="586" mass="62800">MNKRNFRVVLTSLMLLAMTVVPAFAEDIDKIAQANSNKFGIITIIPPLLAILLAFITKNVVISLFLGVMSGCLILQVGTGTNLLSAIVLSFLDFISRALNSLADPWNAGIILQVLCIGGVINLVGKMGGAKAVAESLADKAKSSRSAQIISWFLGILVFFDDYANSLIVGPIMRPVFDKMNISREKLAFVIDATAAPIAGLAIISTWIGLEVGLIHDAFGSIGVNVDAFGVFLQTIPYRFYNILILAFILISAIMVREFGPMRKAEYIAHRKENITSDLDQGVEELDDMAPKEGVKLSIWNAIIPIGVLIVSALVAFYYSGYSSIMDGNNQGLITSINASPFSFNSIKDCFSASDASVALFQSALFSSIVAILMAKFKKIYTVSEAIEVWIDGMKTLMITGVILILAWSLSSVIKEVGTAKFLIQYLSGSIPAFLLPSIIFILGSIISFSTGTAYGTMGILMPLAIPLAHSISPEMGYVVVSTSAVLTGAIFGDHCSPISDTTILSSMGAGCNHIDHVKTQMPYSLFIATIAILFGYIPAGMGLPAIVVLPVALLAVVLGLRIFGKRTDVDDKTFEAKLEKEGITF</sequence>
<evidence type="ECO:0000256" key="5">
    <source>
        <dbReference type="ARBA" id="ARBA00023136"/>
    </source>
</evidence>
<evidence type="ECO:0000256" key="3">
    <source>
        <dbReference type="ARBA" id="ARBA00022692"/>
    </source>
</evidence>
<gene>
    <name evidence="9" type="ORF">UF10_04010</name>
</gene>
<feature type="transmembrane region" description="Helical" evidence="6">
    <location>
        <begin position="73"/>
        <end position="94"/>
    </location>
</feature>
<feature type="transmembrane region" description="Helical" evidence="6">
    <location>
        <begin position="41"/>
        <end position="66"/>
    </location>
</feature>
<evidence type="ECO:0000256" key="6">
    <source>
        <dbReference type="SAM" id="Phobius"/>
    </source>
</evidence>
<feature type="chain" id="PRO_5015110382" evidence="7">
    <location>
        <begin position="26"/>
        <end position="586"/>
    </location>
</feature>
<dbReference type="GO" id="GO:0005886">
    <property type="term" value="C:plasma membrane"/>
    <property type="evidence" value="ECO:0007669"/>
    <property type="project" value="UniProtKB-SubCell"/>
</dbReference>
<organism evidence="9 10">
    <name type="scientific">Peptostreptococcus russellii</name>
    <dbReference type="NCBI Taxonomy" id="215200"/>
    <lineage>
        <taxon>Bacteria</taxon>
        <taxon>Bacillati</taxon>
        <taxon>Bacillota</taxon>
        <taxon>Clostridia</taxon>
        <taxon>Peptostreptococcales</taxon>
        <taxon>Peptostreptococcaceae</taxon>
        <taxon>Peptostreptococcus</taxon>
    </lineage>
</organism>
<feature type="transmembrane region" description="Helical" evidence="6">
    <location>
        <begin position="187"/>
        <end position="210"/>
    </location>
</feature>
<accession>A0A2P7Q1F1</accession>
<feature type="transmembrane region" description="Helical" evidence="6">
    <location>
        <begin position="434"/>
        <end position="455"/>
    </location>
</feature>
<dbReference type="EMBL" id="JYGE01000003">
    <property type="protein sequence ID" value="PSJ31792.1"/>
    <property type="molecule type" value="Genomic_DNA"/>
</dbReference>
<keyword evidence="5 6" id="KW-0472">Membrane</keyword>
<feature type="transmembrane region" description="Helical" evidence="6">
    <location>
        <begin position="356"/>
        <end position="375"/>
    </location>
</feature>
<keyword evidence="3 6" id="KW-0812">Transmembrane</keyword>
<feature type="signal peptide" evidence="7">
    <location>
        <begin position="1"/>
        <end position="25"/>
    </location>
</feature>
<dbReference type="PANTHER" id="PTHR43478:SF1">
    <property type="entry name" value="NA+_H+ ANTIPORTER NHAC-LIKE C-TERMINAL DOMAIN-CONTAINING PROTEIN"/>
    <property type="match status" value="1"/>
</dbReference>
<feature type="transmembrane region" description="Helical" evidence="6">
    <location>
        <begin position="299"/>
        <end position="319"/>
    </location>
</feature>
<feature type="transmembrane region" description="Helical" evidence="6">
    <location>
        <begin position="524"/>
        <end position="540"/>
    </location>
</feature>
<dbReference type="Pfam" id="PF03553">
    <property type="entry name" value="Na_H_antiporter"/>
    <property type="match status" value="1"/>
</dbReference>
<reference evidence="9" key="1">
    <citation type="thesis" date="2015" institute="Rutgers" country="The State University of New Jersey, 14 College Farm Rd., New Brunswick, NJ, USA">
        <title>Ammonia toxicity in bacteria and its implications for treatment of and resource recovery from highly nitrogenous organic wastes.</title>
        <authorList>
            <person name="Luther A.K."/>
        </authorList>
    </citation>
    <scope>NUCLEOTIDE SEQUENCE</scope>
    <source>
        <strain evidence="9">RT-10B</strain>
    </source>
</reference>
<keyword evidence="4 6" id="KW-1133">Transmembrane helix</keyword>
<protein>
    <submittedName>
        <fullName evidence="9">Sodium:proton antiporter</fullName>
    </submittedName>
</protein>
<evidence type="ECO:0000256" key="2">
    <source>
        <dbReference type="ARBA" id="ARBA00022475"/>
    </source>
</evidence>
<evidence type="ECO:0000256" key="7">
    <source>
        <dbReference type="SAM" id="SignalP"/>
    </source>
</evidence>
<proteinExistence type="predicted"/>
<evidence type="ECO:0000256" key="1">
    <source>
        <dbReference type="ARBA" id="ARBA00004651"/>
    </source>
</evidence>
<keyword evidence="2" id="KW-1003">Cell membrane</keyword>
<keyword evidence="7" id="KW-0732">Signal</keyword>
<evidence type="ECO:0000313" key="10">
    <source>
        <dbReference type="Proteomes" id="UP000241434"/>
    </source>
</evidence>
<evidence type="ECO:0000259" key="8">
    <source>
        <dbReference type="Pfam" id="PF03553"/>
    </source>
</evidence>